<protein>
    <recommendedName>
        <fullName evidence="6">Glycerol operon regulatory protein</fullName>
    </recommendedName>
</protein>
<proteinExistence type="predicted"/>
<evidence type="ECO:0000256" key="6">
    <source>
        <dbReference type="ARBA" id="ARBA00070406"/>
    </source>
</evidence>
<dbReference type="PROSITE" id="PS51078">
    <property type="entry name" value="ICLR_ED"/>
    <property type="match status" value="1"/>
</dbReference>
<dbReference type="SUPFAM" id="SSF46785">
    <property type="entry name" value="Winged helix' DNA-binding domain"/>
    <property type="match status" value="1"/>
</dbReference>
<dbReference type="InterPro" id="IPR036388">
    <property type="entry name" value="WH-like_DNA-bd_sf"/>
</dbReference>
<dbReference type="PANTHER" id="PTHR30136">
    <property type="entry name" value="HELIX-TURN-HELIX TRANSCRIPTIONAL REGULATOR, ICLR FAMILY"/>
    <property type="match status" value="1"/>
</dbReference>
<dbReference type="RefSeq" id="WP_049744507.1">
    <property type="nucleotide sequence ID" value="NZ_CP012150.1"/>
</dbReference>
<keyword evidence="3" id="KW-0238">DNA-binding</keyword>
<sequence>MLNTIDRTGRVLNLFTAEAPEWGVTAVAAALGLPKSTTFDILTSLAEIGLLQQTSGDRYRLGWRLLAISRRLMSSSCFNAHTHHTVTGLAKHLSATVTIGAWDGQGVVCIASGSASRTPPVLTEGTHLSGHASALGKLLMAQLSWAKVQERIDRYGLPALTANTVGDADGFRTQLSNVHQRGFAIEHGEAVIGHSCIAVGLYECERRMIAALSICTPSTTMRARQDEYVRIAQRTARTLLQHDASPKRQPPYCAT</sequence>
<dbReference type="GO" id="GO:0045892">
    <property type="term" value="P:negative regulation of DNA-templated transcription"/>
    <property type="evidence" value="ECO:0007669"/>
    <property type="project" value="TreeGrafter"/>
</dbReference>
<evidence type="ECO:0000313" key="10">
    <source>
        <dbReference type="Proteomes" id="UP000062255"/>
    </source>
</evidence>
<dbReference type="FunFam" id="1.10.10.10:FF:000056">
    <property type="entry name" value="IclR family transcriptional regulator"/>
    <property type="match status" value="1"/>
</dbReference>
<evidence type="ECO:0000259" key="7">
    <source>
        <dbReference type="PROSITE" id="PS51077"/>
    </source>
</evidence>
<evidence type="ECO:0000256" key="2">
    <source>
        <dbReference type="ARBA" id="ARBA00023015"/>
    </source>
</evidence>
<evidence type="ECO:0000256" key="4">
    <source>
        <dbReference type="ARBA" id="ARBA00023163"/>
    </source>
</evidence>
<keyword evidence="4" id="KW-0804">Transcription</keyword>
<organism evidence="9 10">
    <name type="scientific">Mycolicibacterium goodii</name>
    <name type="common">Mycobacterium goodii</name>
    <dbReference type="NCBI Taxonomy" id="134601"/>
    <lineage>
        <taxon>Bacteria</taxon>
        <taxon>Bacillati</taxon>
        <taxon>Actinomycetota</taxon>
        <taxon>Actinomycetes</taxon>
        <taxon>Mycobacteriales</taxon>
        <taxon>Mycobacteriaceae</taxon>
        <taxon>Mycolicibacterium</taxon>
    </lineage>
</organism>
<dbReference type="Pfam" id="PF09339">
    <property type="entry name" value="HTH_IclR"/>
    <property type="match status" value="1"/>
</dbReference>
<feature type="domain" description="HTH iclR-type" evidence="7">
    <location>
        <begin position="2"/>
        <end position="63"/>
    </location>
</feature>
<dbReference type="InterPro" id="IPR014757">
    <property type="entry name" value="Tscrpt_reg_IclR_C"/>
</dbReference>
<accession>A0A0K0X413</accession>
<keyword evidence="2" id="KW-0805">Transcription regulation</keyword>
<evidence type="ECO:0000313" key="9">
    <source>
        <dbReference type="EMBL" id="AKS32087.1"/>
    </source>
</evidence>
<dbReference type="SUPFAM" id="SSF55781">
    <property type="entry name" value="GAF domain-like"/>
    <property type="match status" value="1"/>
</dbReference>
<dbReference type="PROSITE" id="PS51077">
    <property type="entry name" value="HTH_ICLR"/>
    <property type="match status" value="1"/>
</dbReference>
<evidence type="ECO:0000256" key="5">
    <source>
        <dbReference type="ARBA" id="ARBA00058938"/>
    </source>
</evidence>
<dbReference type="EMBL" id="CP012150">
    <property type="protein sequence ID" value="AKS32087.1"/>
    <property type="molecule type" value="Genomic_DNA"/>
</dbReference>
<dbReference type="Gene3D" id="3.30.450.40">
    <property type="match status" value="1"/>
</dbReference>
<evidence type="ECO:0000259" key="8">
    <source>
        <dbReference type="PROSITE" id="PS51078"/>
    </source>
</evidence>
<dbReference type="STRING" id="134601.AFA91_09640"/>
<dbReference type="KEGG" id="mgo:AFA91_09640"/>
<dbReference type="InterPro" id="IPR050707">
    <property type="entry name" value="HTH_MetabolicPath_Reg"/>
</dbReference>
<reference evidence="9 10" key="1">
    <citation type="submission" date="2015-07" db="EMBL/GenBank/DDBJ databases">
        <title>Complete genome sequence of Mycobacterium goodii X7B, a facultative thermophilic biodesulfurizing bacterium.</title>
        <authorList>
            <person name="Yu B."/>
            <person name="Li F."/>
            <person name="Xu P."/>
        </authorList>
    </citation>
    <scope>NUCLEOTIDE SEQUENCE [LARGE SCALE GENOMIC DNA]</scope>
    <source>
        <strain evidence="9 10">X7B</strain>
    </source>
</reference>
<name>A0A0K0X413_MYCGD</name>
<dbReference type="PANTHER" id="PTHR30136:SF2">
    <property type="entry name" value="TRANSCRIPTIONAL REGULATOR ICLR"/>
    <property type="match status" value="1"/>
</dbReference>
<dbReference type="PATRIC" id="fig|134601.6.peg.2009"/>
<dbReference type="OrthoDB" id="60629at2"/>
<dbReference type="GO" id="GO:0006071">
    <property type="term" value="P:glycerol metabolic process"/>
    <property type="evidence" value="ECO:0007669"/>
    <property type="project" value="UniProtKB-KW"/>
</dbReference>
<dbReference type="SMART" id="SM00346">
    <property type="entry name" value="HTH_ICLR"/>
    <property type="match status" value="1"/>
</dbReference>
<feature type="domain" description="IclR-ED" evidence="8">
    <location>
        <begin position="64"/>
        <end position="245"/>
    </location>
</feature>
<comment type="function">
    <text evidence="5">May be an activator protein for the gylABX operon.</text>
</comment>
<dbReference type="GO" id="GO:0003700">
    <property type="term" value="F:DNA-binding transcription factor activity"/>
    <property type="evidence" value="ECO:0007669"/>
    <property type="project" value="TreeGrafter"/>
</dbReference>
<dbReference type="InterPro" id="IPR005471">
    <property type="entry name" value="Tscrpt_reg_IclR_N"/>
</dbReference>
<gene>
    <name evidence="9" type="ORF">AFA91_09640</name>
</gene>
<evidence type="ECO:0000256" key="3">
    <source>
        <dbReference type="ARBA" id="ARBA00023125"/>
    </source>
</evidence>
<keyword evidence="1" id="KW-0319">Glycerol metabolism</keyword>
<dbReference type="Proteomes" id="UP000062255">
    <property type="component" value="Chromosome"/>
</dbReference>
<dbReference type="Gene3D" id="1.10.10.10">
    <property type="entry name" value="Winged helix-like DNA-binding domain superfamily/Winged helix DNA-binding domain"/>
    <property type="match status" value="1"/>
</dbReference>
<evidence type="ECO:0000256" key="1">
    <source>
        <dbReference type="ARBA" id="ARBA00022798"/>
    </source>
</evidence>
<dbReference type="AlphaFoldDB" id="A0A0K0X413"/>
<dbReference type="InterPro" id="IPR036390">
    <property type="entry name" value="WH_DNA-bd_sf"/>
</dbReference>
<dbReference type="InterPro" id="IPR029016">
    <property type="entry name" value="GAF-like_dom_sf"/>
</dbReference>
<dbReference type="GO" id="GO:0003677">
    <property type="term" value="F:DNA binding"/>
    <property type="evidence" value="ECO:0007669"/>
    <property type="project" value="UniProtKB-KW"/>
</dbReference>
<dbReference type="Pfam" id="PF01614">
    <property type="entry name" value="IclR_C"/>
    <property type="match status" value="1"/>
</dbReference>